<protein>
    <submittedName>
        <fullName evidence="4">Histidine phosphatase family protein</fullName>
    </submittedName>
</protein>
<feature type="compositionally biased region" description="Acidic residues" evidence="2">
    <location>
        <begin position="409"/>
        <end position="418"/>
    </location>
</feature>
<dbReference type="Proteomes" id="UP001172687">
    <property type="component" value="Unassembled WGS sequence"/>
</dbReference>
<dbReference type="CDD" id="cd07067">
    <property type="entry name" value="HP_PGM_like"/>
    <property type="match status" value="1"/>
</dbReference>
<feature type="chain" id="PRO_5045487308" evidence="3">
    <location>
        <begin position="32"/>
        <end position="426"/>
    </location>
</feature>
<dbReference type="InterPro" id="IPR029033">
    <property type="entry name" value="His_PPase_superfam"/>
</dbReference>
<dbReference type="PANTHER" id="PTHR46517">
    <property type="entry name" value="FRUCTOSE-2,6-BISPHOSPHATASE TIGAR"/>
    <property type="match status" value="1"/>
</dbReference>
<dbReference type="SUPFAM" id="SSF53254">
    <property type="entry name" value="Phosphoglycerate mutase-like"/>
    <property type="match status" value="1"/>
</dbReference>
<dbReference type="EMBL" id="JAUHTC010000086">
    <property type="protein sequence ID" value="MDN4521080.1"/>
    <property type="molecule type" value="Genomic_DNA"/>
</dbReference>
<evidence type="ECO:0000313" key="4">
    <source>
        <dbReference type="EMBL" id="MDN4521080.1"/>
    </source>
</evidence>
<accession>A0ABT8HJY2</accession>
<dbReference type="PANTHER" id="PTHR46517:SF1">
    <property type="entry name" value="FRUCTOSE-2,6-BISPHOSPHATASE TIGAR"/>
    <property type="match status" value="1"/>
</dbReference>
<comment type="caution">
    <text evidence="4">The sequence shown here is derived from an EMBL/GenBank/DDBJ whole genome shotgun (WGS) entry which is preliminary data.</text>
</comment>
<feature type="region of interest" description="Disordered" evidence="2">
    <location>
        <begin position="343"/>
        <end position="426"/>
    </location>
</feature>
<name>A0ABT8HJY2_MYCAO</name>
<evidence type="ECO:0000256" key="2">
    <source>
        <dbReference type="SAM" id="MobiDB-lite"/>
    </source>
</evidence>
<sequence>MRDVRRTARRLLTILAATLAAAVLFAASAFAAADIVLTFVRHGQSQANADGIINTEVPGPHITALGQQQAALVAGVLAAGGYQGIYASDMVRTQETAAPLADILGESVTVLPGLREIDAGIYEGSSETDGLGRLGYGLTPALWTLGLRSAWIPDSTDTNGNVFSDRMSEAVQIIYEDGWARPVAFSHGATIMFWTMMNVDNPDLGLLLSHQLPNTGVVVLEGNPEDGWTLVSWDGVAVDPDPSFLTKTFVNVRELITTPQTAVYNVKKAFATGDLAAITDSFAQAVIDVVLAPVRFVGAVATDVLELVFPPAPSVQVEAPMSAESTTDESDVPADVPDDVVAVAPSEDVESRTPEPASDEAETREESAAPESEATEPEATEPEISASQSEESEVETETTEETTTAGTTGDDDTDETDDGAAVKEAA</sequence>
<evidence type="ECO:0000256" key="1">
    <source>
        <dbReference type="ARBA" id="ARBA00022801"/>
    </source>
</evidence>
<dbReference type="RefSeq" id="WP_208674151.1">
    <property type="nucleotide sequence ID" value="NZ_CP070380.1"/>
</dbReference>
<gene>
    <name evidence="4" type="ORF">QYF68_25125</name>
</gene>
<dbReference type="SMART" id="SM00855">
    <property type="entry name" value="PGAM"/>
    <property type="match status" value="1"/>
</dbReference>
<evidence type="ECO:0000256" key="3">
    <source>
        <dbReference type="SAM" id="SignalP"/>
    </source>
</evidence>
<dbReference type="Gene3D" id="3.40.50.1240">
    <property type="entry name" value="Phosphoglycerate mutase-like"/>
    <property type="match status" value="1"/>
</dbReference>
<organism evidence="4 5">
    <name type="scientific">Mycolicibacterium austroafricanum</name>
    <name type="common">Mycobacterium austroafricanum</name>
    <dbReference type="NCBI Taxonomy" id="39687"/>
    <lineage>
        <taxon>Bacteria</taxon>
        <taxon>Bacillati</taxon>
        <taxon>Actinomycetota</taxon>
        <taxon>Actinomycetes</taxon>
        <taxon>Mycobacteriales</taxon>
        <taxon>Mycobacteriaceae</taxon>
        <taxon>Mycolicibacterium</taxon>
    </lineage>
</organism>
<reference evidence="4" key="1">
    <citation type="submission" date="2023-07" db="EMBL/GenBank/DDBJ databases">
        <title>Degradation of tert-butanol by M. austroafricanum TBA100.</title>
        <authorList>
            <person name="Helbich S."/>
            <person name="Vainshtein Y."/>
        </authorList>
    </citation>
    <scope>NUCLEOTIDE SEQUENCE</scope>
    <source>
        <strain evidence="4">TBA100</strain>
    </source>
</reference>
<keyword evidence="5" id="KW-1185">Reference proteome</keyword>
<dbReference type="InterPro" id="IPR013078">
    <property type="entry name" value="His_Pase_superF_clade-1"/>
</dbReference>
<proteinExistence type="predicted"/>
<dbReference type="Pfam" id="PF00300">
    <property type="entry name" value="His_Phos_1"/>
    <property type="match status" value="1"/>
</dbReference>
<evidence type="ECO:0000313" key="5">
    <source>
        <dbReference type="Proteomes" id="UP001172687"/>
    </source>
</evidence>
<feature type="signal peptide" evidence="3">
    <location>
        <begin position="1"/>
        <end position="31"/>
    </location>
</feature>
<dbReference type="InterPro" id="IPR051695">
    <property type="entry name" value="Phosphoglycerate_Mutase"/>
</dbReference>
<feature type="compositionally biased region" description="Acidic residues" evidence="2">
    <location>
        <begin position="390"/>
        <end position="400"/>
    </location>
</feature>
<keyword evidence="3" id="KW-0732">Signal</keyword>
<keyword evidence="1" id="KW-0378">Hydrolase</keyword>